<sequence>MNGISVLSTNVNSYTKQQHKRDRSTNFSDIFNQKTKEKISEPSQEPAKFNYVSSSQNSLISLNFSDLQAYGYTVDKAGFMGADFNKAVGLPQDFKIHKSTLDEIVRYNNKTYLFAQDRSKAAFEKIDVADTTKHYYKLFKSIVRDEKDRYGEADLTNLPKGFSLDTNQKTFGKNANFLKDVSLISVTNVYKTFDQVSEAKSVRDELRGFGVSHEVYELNFSKEHLDTRASDEYTFNPDMSVYQADDTYSNAGVFVGFLKSFSPIASDSGETKLSAEASSYSKLMNEQSLADDVVPLSRLLKNEKMIKFILEELLKRNLLISKDGKSASEIVDSVLAHATKLQNETKSK</sequence>
<evidence type="ECO:0000313" key="2">
    <source>
        <dbReference type="Proteomes" id="UP000594707"/>
    </source>
</evidence>
<keyword evidence="1" id="KW-0966">Cell projection</keyword>
<proteinExistence type="predicted"/>
<keyword evidence="1" id="KW-0282">Flagellum</keyword>
<dbReference type="RefSeq" id="WP_107856938.1">
    <property type="nucleotide sequence ID" value="NZ_CP060705.1"/>
</dbReference>
<name>A0A7S9RRC6_9BACT</name>
<keyword evidence="1" id="KW-0969">Cilium</keyword>
<dbReference type="Proteomes" id="UP000594707">
    <property type="component" value="Chromosome"/>
</dbReference>
<dbReference type="InterPro" id="IPR058078">
    <property type="entry name" value="Cj0814-like"/>
</dbReference>
<accession>A0A7S9RRC6</accession>
<dbReference type="AlphaFoldDB" id="A0A7S9RRC6"/>
<dbReference type="EMBL" id="CP060705">
    <property type="protein sequence ID" value="QPH96526.1"/>
    <property type="molecule type" value="Genomic_DNA"/>
</dbReference>
<evidence type="ECO:0000313" key="1">
    <source>
        <dbReference type="EMBL" id="QPH96526.1"/>
    </source>
</evidence>
<organism evidence="1 2">
    <name type="scientific">Campylobacter concisus</name>
    <dbReference type="NCBI Taxonomy" id="199"/>
    <lineage>
        <taxon>Bacteria</taxon>
        <taxon>Pseudomonadati</taxon>
        <taxon>Campylobacterota</taxon>
        <taxon>Epsilonproteobacteria</taxon>
        <taxon>Campylobacterales</taxon>
        <taxon>Campylobacteraceae</taxon>
        <taxon>Campylobacter</taxon>
    </lineage>
</organism>
<reference evidence="1 2" key="1">
    <citation type="journal article" date="2018" name="Emerg. Microbes Infect.">
        <title>Genomic analysis of oral Campylobacter concisus strains identified a potential bacterial molecular marker associated with active Crohn's disease.</title>
        <authorList>
            <person name="Liu F."/>
            <person name="Ma R."/>
            <person name="Tay C.Y.A."/>
            <person name="Octavia S."/>
            <person name="Lan R."/>
            <person name="Chung H.K.L."/>
            <person name="Riordan S.M."/>
            <person name="Grimm M.C."/>
            <person name="Leong R.W."/>
            <person name="Tanaka M.M."/>
            <person name="Connor S."/>
            <person name="Zhang L."/>
        </authorList>
    </citation>
    <scope>NUCLEOTIDE SEQUENCE [LARGE SCALE GENOMIC DNA]</scope>
    <source>
        <strain evidence="1 2">P13UCO-S1</strain>
    </source>
</reference>
<dbReference type="NCBIfam" id="NF046095">
    <property type="entry name" value="flg_dep_Cj0814"/>
    <property type="match status" value="1"/>
</dbReference>
<protein>
    <submittedName>
        <fullName evidence="1">Flagellar biosynthesis protein FlgG</fullName>
    </submittedName>
</protein>
<gene>
    <name evidence="1" type="ORF">CVT08_04340</name>
</gene>